<feature type="transmembrane region" description="Helical" evidence="1">
    <location>
        <begin position="134"/>
        <end position="154"/>
    </location>
</feature>
<organism evidence="4 5">
    <name type="scientific">Prolixibacter denitrificans</name>
    <dbReference type="NCBI Taxonomy" id="1541063"/>
    <lineage>
        <taxon>Bacteria</taxon>
        <taxon>Pseudomonadati</taxon>
        <taxon>Bacteroidota</taxon>
        <taxon>Bacteroidia</taxon>
        <taxon>Marinilabiliales</taxon>
        <taxon>Prolixibacteraceae</taxon>
        <taxon>Prolixibacter</taxon>
    </lineage>
</organism>
<dbReference type="AlphaFoldDB" id="A0A2P8CDW2"/>
<protein>
    <recommendedName>
        <fullName evidence="2">Prepilin type IV endopeptidase peptidase domain-containing protein</fullName>
    </recommendedName>
</protein>
<dbReference type="EMBL" id="BLAU01000001">
    <property type="protein sequence ID" value="GET22005.1"/>
    <property type="molecule type" value="Genomic_DNA"/>
</dbReference>
<sequence length="176" mass="19505">MVWLLLLSVIFLLLIAVSDFRTREIPVFFLLAAFLLSAGIRYLLVGKELLWEGPVNLVAIGLQVFVLWAWIRFGKKNSGDLFSGFGPADMVMLIIIGVNFTLAGYLVFISLVSFLTLLVWIIVTKVRKSGEASVPFAGFLAAGLIIYQFSLLWMGAKGDWVDQYIGKVIYGLSGSF</sequence>
<keyword evidence="6" id="KW-1185">Reference proteome</keyword>
<feature type="transmembrane region" description="Helical" evidence="1">
    <location>
        <begin position="53"/>
        <end position="71"/>
    </location>
</feature>
<feature type="domain" description="Prepilin type IV endopeptidase peptidase" evidence="2">
    <location>
        <begin position="7"/>
        <end position="121"/>
    </location>
</feature>
<dbReference type="Proteomes" id="UP000396862">
    <property type="component" value="Unassembled WGS sequence"/>
</dbReference>
<dbReference type="OrthoDB" id="9890346at2"/>
<dbReference type="EMBL" id="PYGC01000004">
    <property type="protein sequence ID" value="PSK83112.1"/>
    <property type="molecule type" value="Genomic_DNA"/>
</dbReference>
<dbReference type="GO" id="GO:0016020">
    <property type="term" value="C:membrane"/>
    <property type="evidence" value="ECO:0007669"/>
    <property type="project" value="InterPro"/>
</dbReference>
<comment type="caution">
    <text evidence="4">The sequence shown here is derived from an EMBL/GenBank/DDBJ whole genome shotgun (WGS) entry which is preliminary data.</text>
</comment>
<keyword evidence="1" id="KW-0812">Transmembrane</keyword>
<dbReference type="Pfam" id="PF01478">
    <property type="entry name" value="Peptidase_A24"/>
    <property type="match status" value="1"/>
</dbReference>
<dbReference type="GO" id="GO:0004190">
    <property type="term" value="F:aspartic-type endopeptidase activity"/>
    <property type="evidence" value="ECO:0007669"/>
    <property type="project" value="InterPro"/>
</dbReference>
<evidence type="ECO:0000313" key="4">
    <source>
        <dbReference type="EMBL" id="PSK83112.1"/>
    </source>
</evidence>
<evidence type="ECO:0000313" key="5">
    <source>
        <dbReference type="Proteomes" id="UP000240621"/>
    </source>
</evidence>
<evidence type="ECO:0000259" key="2">
    <source>
        <dbReference type="Pfam" id="PF01478"/>
    </source>
</evidence>
<evidence type="ECO:0000256" key="1">
    <source>
        <dbReference type="SAM" id="Phobius"/>
    </source>
</evidence>
<keyword evidence="1" id="KW-0472">Membrane</keyword>
<dbReference type="InterPro" id="IPR000045">
    <property type="entry name" value="Prepilin_IV_endopep_pep"/>
</dbReference>
<name>A0A2P8CDW2_9BACT</name>
<reference evidence="3 6" key="2">
    <citation type="submission" date="2019-10" db="EMBL/GenBank/DDBJ databases">
        <title>Prolixibacter strains distinguished by the presence of nitrate reductase genes were adept at nitrate-dependent anaerobic corrosion of metallic iron and carbon steel.</title>
        <authorList>
            <person name="Iino T."/>
            <person name="Shono N."/>
            <person name="Ito K."/>
            <person name="Nakamura R."/>
            <person name="Sueoka K."/>
            <person name="Harayama S."/>
            <person name="Ohkuma M."/>
        </authorList>
    </citation>
    <scope>NUCLEOTIDE SEQUENCE [LARGE SCALE GENOMIC DNA]</scope>
    <source>
        <strain evidence="3 6">MIC1-1</strain>
    </source>
</reference>
<reference evidence="4 5" key="1">
    <citation type="submission" date="2018-03" db="EMBL/GenBank/DDBJ databases">
        <title>Genomic Encyclopedia of Archaeal and Bacterial Type Strains, Phase II (KMG-II): from individual species to whole genera.</title>
        <authorList>
            <person name="Goeker M."/>
        </authorList>
    </citation>
    <scope>NUCLEOTIDE SEQUENCE [LARGE SCALE GENOMIC DNA]</scope>
    <source>
        <strain evidence="4 5">DSM 27267</strain>
    </source>
</reference>
<feature type="transmembrane region" description="Helical" evidence="1">
    <location>
        <begin position="28"/>
        <end position="46"/>
    </location>
</feature>
<evidence type="ECO:0000313" key="6">
    <source>
        <dbReference type="Proteomes" id="UP000396862"/>
    </source>
</evidence>
<dbReference type="Proteomes" id="UP000240621">
    <property type="component" value="Unassembled WGS sequence"/>
</dbReference>
<proteinExistence type="predicted"/>
<keyword evidence="1" id="KW-1133">Transmembrane helix</keyword>
<gene>
    <name evidence="4" type="ORF">CLV93_10442</name>
    <name evidence="3" type="ORF">JCM18694_22510</name>
</gene>
<accession>A0A2P8CDW2</accession>
<evidence type="ECO:0000313" key="3">
    <source>
        <dbReference type="EMBL" id="GET22005.1"/>
    </source>
</evidence>
<feature type="transmembrane region" description="Helical" evidence="1">
    <location>
        <begin position="91"/>
        <end position="122"/>
    </location>
</feature>
<dbReference type="RefSeq" id="WP_106541917.1">
    <property type="nucleotide sequence ID" value="NZ_BLAU01000001.1"/>
</dbReference>